<dbReference type="Proteomes" id="UP000237144">
    <property type="component" value="Unassembled WGS sequence"/>
</dbReference>
<evidence type="ECO:0000313" key="12">
    <source>
        <dbReference type="EMBL" id="POY74653.1"/>
    </source>
</evidence>
<feature type="compositionally biased region" description="Low complexity" evidence="10">
    <location>
        <begin position="108"/>
        <end position="118"/>
    </location>
</feature>
<comment type="catalytic activity">
    <reaction evidence="8">
        <text>L-threonyl-[protein] + ATP = O-phospho-L-threonyl-[protein] + ADP + H(+)</text>
        <dbReference type="Rhea" id="RHEA:46608"/>
        <dbReference type="Rhea" id="RHEA-COMP:11060"/>
        <dbReference type="Rhea" id="RHEA-COMP:11605"/>
        <dbReference type="ChEBI" id="CHEBI:15378"/>
        <dbReference type="ChEBI" id="CHEBI:30013"/>
        <dbReference type="ChEBI" id="CHEBI:30616"/>
        <dbReference type="ChEBI" id="CHEBI:61977"/>
        <dbReference type="ChEBI" id="CHEBI:456216"/>
        <dbReference type="EC" id="2.7.11.1"/>
    </reaction>
</comment>
<evidence type="ECO:0000256" key="10">
    <source>
        <dbReference type="SAM" id="MobiDB-lite"/>
    </source>
</evidence>
<dbReference type="CDD" id="cd05574">
    <property type="entry name" value="STKc_phototropin_like"/>
    <property type="match status" value="1"/>
</dbReference>
<dbReference type="FunFam" id="3.30.200.20:FF:001236">
    <property type="entry name" value="AGC/RSK protein kinase"/>
    <property type="match status" value="1"/>
</dbReference>
<dbReference type="Gene3D" id="3.30.200.20">
    <property type="entry name" value="Phosphorylase Kinase, domain 1"/>
    <property type="match status" value="1"/>
</dbReference>
<organism evidence="12 13">
    <name type="scientific">Rhodotorula taiwanensis</name>
    <dbReference type="NCBI Taxonomy" id="741276"/>
    <lineage>
        <taxon>Eukaryota</taxon>
        <taxon>Fungi</taxon>
        <taxon>Dikarya</taxon>
        <taxon>Basidiomycota</taxon>
        <taxon>Pucciniomycotina</taxon>
        <taxon>Microbotryomycetes</taxon>
        <taxon>Sporidiobolales</taxon>
        <taxon>Sporidiobolaceae</taxon>
        <taxon>Rhodotorula</taxon>
    </lineage>
</organism>
<dbReference type="FunFam" id="1.10.510.10:FF:000121">
    <property type="entry name" value="Serine/threonine-protein kinase nrc-2"/>
    <property type="match status" value="1"/>
</dbReference>
<feature type="compositionally biased region" description="Polar residues" evidence="10">
    <location>
        <begin position="168"/>
        <end position="203"/>
    </location>
</feature>
<feature type="domain" description="Protein kinase" evidence="11">
    <location>
        <begin position="493"/>
        <end position="797"/>
    </location>
</feature>
<sequence length="943" mass="98152">MSTTTTVDSPPTSPAHSPWKRIVGRIHSHHLSRKSSRKSHGAATSGTVGGVVGGGGDLDSAGSPRALGSGHHSATDSSLSLDRSIGSATSPALSALSMQSDYFGRHALASSSSAAPAQPLSPPLPSHDPFFSSSSTALGTSSPALSQSGYLHSPPLHSAGVFPLHSPAYSNRTSGSPGAQSHGHGSTANFALAASTGSSNPASPSGRPDKYRSLSKSHRGTPRKGDSPTAAAASSRQVSNPASSGTSSSSGGGAARFLRRVASAPNTKAFFSGGFFGGGGGSSSHHNTAGSGSSSAAQSHGLPPPVPALPSNGELHDSGVSFSSSTPQSLSSSASPQPAQAGLDHHHHRGGAPLQQNTSIESDGSAGTTKSSASSARVGAGGSKPKRRVPATVASALKATDFASPPMASRSISSPQISQFASGGGGSGGYQAAPLAGLSTSPSSNLLAPPSPAIGAVSMNNGGLAGSPRASFRRTYSSSSIKVRDREVGPSSFQKVRMLGKGDVGKVYLVREKQTHKLYAMKVLSKKEMIKRNKIKRALAEEEILAGSNHPFIVTLYHSFQSDDYLYLCMEYCLGGEFFRALQTRPGKCLPEEDAKFYAAEVVAALEYLHLMGFIYRDLKPENILLHETGHIMLSDFDLSKQSDPNGQGGAPAGIRMMTSSGVPLVDTKSCIADFRTNSFVGTEVEANWWDEPDAALNARVEYICPEVINGRGHSSAVDWWTVGILVYEMLYGCTPFKGATRHATFSNVLRNEPTFPDHPATTTLCKSIIKKLLNKDEHRRLGSQTGASEVKQHKWFASISWGLLRHQKPPIIPKITNAENANFRSMRESKSLDLEGQAAWQPWPEAEDGIHSAFPTPISTPGLAPGAGILDGAGEALLQAATANLASRNQDKSKKSGGGSSNTSGESKRHKRSEKVVVAIPNPDVETDSLTTPVAIAGGTVA</sequence>
<feature type="region of interest" description="Disordered" evidence="10">
    <location>
        <begin position="281"/>
        <end position="390"/>
    </location>
</feature>
<comment type="catalytic activity">
    <reaction evidence="9">
        <text>L-seryl-[protein] + ATP = O-phospho-L-seryl-[protein] + ADP + H(+)</text>
        <dbReference type="Rhea" id="RHEA:17989"/>
        <dbReference type="Rhea" id="RHEA-COMP:9863"/>
        <dbReference type="Rhea" id="RHEA-COMP:11604"/>
        <dbReference type="ChEBI" id="CHEBI:15378"/>
        <dbReference type="ChEBI" id="CHEBI:29999"/>
        <dbReference type="ChEBI" id="CHEBI:30616"/>
        <dbReference type="ChEBI" id="CHEBI:83421"/>
        <dbReference type="ChEBI" id="CHEBI:456216"/>
        <dbReference type="EC" id="2.7.11.1"/>
    </reaction>
</comment>
<evidence type="ECO:0000256" key="5">
    <source>
        <dbReference type="ARBA" id="ARBA00022741"/>
    </source>
</evidence>
<keyword evidence="5" id="KW-0547">Nucleotide-binding</keyword>
<proteinExistence type="inferred from homology"/>
<dbReference type="EMBL" id="PJQD01000023">
    <property type="protein sequence ID" value="POY74653.1"/>
    <property type="molecule type" value="Genomic_DNA"/>
</dbReference>
<dbReference type="STRING" id="741276.A0A2S5BD22"/>
<accession>A0A2S5BD22</accession>
<dbReference type="SMART" id="SM00220">
    <property type="entry name" value="S_TKc"/>
    <property type="match status" value="1"/>
</dbReference>
<keyword evidence="13" id="KW-1185">Reference proteome</keyword>
<dbReference type="GO" id="GO:0004674">
    <property type="term" value="F:protein serine/threonine kinase activity"/>
    <property type="evidence" value="ECO:0007669"/>
    <property type="project" value="UniProtKB-KW"/>
</dbReference>
<evidence type="ECO:0000256" key="6">
    <source>
        <dbReference type="ARBA" id="ARBA00022777"/>
    </source>
</evidence>
<keyword evidence="3" id="KW-0723">Serine/threonine-protein kinase</keyword>
<feature type="compositionally biased region" description="Gly residues" evidence="10">
    <location>
        <begin position="47"/>
        <end position="57"/>
    </location>
</feature>
<evidence type="ECO:0000256" key="4">
    <source>
        <dbReference type="ARBA" id="ARBA00022679"/>
    </source>
</evidence>
<dbReference type="AlphaFoldDB" id="A0A2S5BD22"/>
<protein>
    <recommendedName>
        <fullName evidence="2">non-specific serine/threonine protein kinase</fullName>
        <ecNumber evidence="2">2.7.11.1</ecNumber>
    </recommendedName>
</protein>
<evidence type="ECO:0000256" key="9">
    <source>
        <dbReference type="ARBA" id="ARBA00048679"/>
    </source>
</evidence>
<feature type="compositionally biased region" description="Basic residues" evidence="10">
    <location>
        <begin position="213"/>
        <end position="222"/>
    </location>
</feature>
<feature type="compositionally biased region" description="Low complexity" evidence="10">
    <location>
        <begin position="132"/>
        <end position="146"/>
    </location>
</feature>
<dbReference type="InterPro" id="IPR000719">
    <property type="entry name" value="Prot_kinase_dom"/>
</dbReference>
<feature type="region of interest" description="Disordered" evidence="10">
    <location>
        <begin position="404"/>
        <end position="428"/>
    </location>
</feature>
<feature type="region of interest" description="Disordered" evidence="10">
    <location>
        <begin position="1"/>
        <end position="85"/>
    </location>
</feature>
<dbReference type="PROSITE" id="PS00108">
    <property type="entry name" value="PROTEIN_KINASE_ST"/>
    <property type="match status" value="1"/>
</dbReference>
<feature type="compositionally biased region" description="Polar residues" evidence="10">
    <location>
        <begin position="232"/>
        <end position="241"/>
    </location>
</feature>
<comment type="similarity">
    <text evidence="1">Belongs to the protein kinase superfamily. AGC Ser/Thr protein kinase family.</text>
</comment>
<feature type="compositionally biased region" description="Low complexity" evidence="10">
    <location>
        <begin position="283"/>
        <end position="301"/>
    </location>
</feature>
<dbReference type="Pfam" id="PF00069">
    <property type="entry name" value="Pkinase"/>
    <property type="match status" value="2"/>
</dbReference>
<evidence type="ECO:0000256" key="7">
    <source>
        <dbReference type="ARBA" id="ARBA00022840"/>
    </source>
</evidence>
<dbReference type="OrthoDB" id="432483at2759"/>
<keyword evidence="6" id="KW-0418">Kinase</keyword>
<feature type="compositionally biased region" description="Basic residues" evidence="10">
    <location>
        <begin position="18"/>
        <end position="40"/>
    </location>
</feature>
<dbReference type="EC" id="2.7.11.1" evidence="2"/>
<dbReference type="GO" id="GO:0005524">
    <property type="term" value="F:ATP binding"/>
    <property type="evidence" value="ECO:0007669"/>
    <property type="project" value="UniProtKB-KW"/>
</dbReference>
<feature type="compositionally biased region" description="Low complexity" evidence="10">
    <location>
        <begin position="1"/>
        <end position="10"/>
    </location>
</feature>
<gene>
    <name evidence="12" type="ORF">BMF94_2415</name>
</gene>
<feature type="compositionally biased region" description="Polar residues" evidence="10">
    <location>
        <begin position="410"/>
        <end position="421"/>
    </location>
</feature>
<name>A0A2S5BD22_9BASI</name>
<dbReference type="InterPro" id="IPR008271">
    <property type="entry name" value="Ser/Thr_kinase_AS"/>
</dbReference>
<keyword evidence="7" id="KW-0067">ATP-binding</keyword>
<comment type="caution">
    <text evidence="12">The sequence shown here is derived from an EMBL/GenBank/DDBJ whole genome shotgun (WGS) entry which is preliminary data.</text>
</comment>
<feature type="compositionally biased region" description="Low complexity" evidence="10">
    <location>
        <begin position="362"/>
        <end position="378"/>
    </location>
</feature>
<evidence type="ECO:0000256" key="2">
    <source>
        <dbReference type="ARBA" id="ARBA00012513"/>
    </source>
</evidence>
<dbReference type="SUPFAM" id="SSF56112">
    <property type="entry name" value="Protein kinase-like (PK-like)"/>
    <property type="match status" value="1"/>
</dbReference>
<dbReference type="PROSITE" id="PS50011">
    <property type="entry name" value="PROTEIN_KINASE_DOM"/>
    <property type="match status" value="1"/>
</dbReference>
<evidence type="ECO:0000256" key="3">
    <source>
        <dbReference type="ARBA" id="ARBA00022527"/>
    </source>
</evidence>
<dbReference type="PANTHER" id="PTHR45637">
    <property type="entry name" value="FLIPPASE KINASE 1-RELATED"/>
    <property type="match status" value="1"/>
</dbReference>
<feature type="region of interest" description="Disordered" evidence="10">
    <location>
        <begin position="108"/>
        <end position="253"/>
    </location>
</feature>
<reference evidence="12 13" key="1">
    <citation type="journal article" date="2018" name="Front. Microbiol.">
        <title>Prospects for Fungal Bioremediation of Acidic Radioactive Waste Sites: Characterization and Genome Sequence of Rhodotorula taiwanensis MD1149.</title>
        <authorList>
            <person name="Tkavc R."/>
            <person name="Matrosova V.Y."/>
            <person name="Grichenko O.E."/>
            <person name="Gostincar C."/>
            <person name="Volpe R.P."/>
            <person name="Klimenkova P."/>
            <person name="Gaidamakova E.K."/>
            <person name="Zhou C.E."/>
            <person name="Stewart B.J."/>
            <person name="Lyman M.G."/>
            <person name="Malfatti S.A."/>
            <person name="Rubinfeld B."/>
            <person name="Courtot M."/>
            <person name="Singh J."/>
            <person name="Dalgard C.L."/>
            <person name="Hamilton T."/>
            <person name="Frey K.G."/>
            <person name="Gunde-Cimerman N."/>
            <person name="Dugan L."/>
            <person name="Daly M.J."/>
        </authorList>
    </citation>
    <scope>NUCLEOTIDE SEQUENCE [LARGE SCALE GENOMIC DNA]</scope>
    <source>
        <strain evidence="12 13">MD1149</strain>
    </source>
</reference>
<feature type="compositionally biased region" description="Polar residues" evidence="10">
    <location>
        <begin position="75"/>
        <end position="85"/>
    </location>
</feature>
<feature type="compositionally biased region" description="Low complexity" evidence="10">
    <location>
        <begin position="321"/>
        <end position="341"/>
    </location>
</feature>
<dbReference type="Gene3D" id="1.10.510.10">
    <property type="entry name" value="Transferase(Phosphotransferase) domain 1"/>
    <property type="match status" value="1"/>
</dbReference>
<dbReference type="InterPro" id="IPR011009">
    <property type="entry name" value="Kinase-like_dom_sf"/>
</dbReference>
<evidence type="ECO:0000256" key="1">
    <source>
        <dbReference type="ARBA" id="ARBA00009903"/>
    </source>
</evidence>
<feature type="region of interest" description="Disordered" evidence="10">
    <location>
        <begin position="887"/>
        <end position="943"/>
    </location>
</feature>
<evidence type="ECO:0000313" key="13">
    <source>
        <dbReference type="Proteomes" id="UP000237144"/>
    </source>
</evidence>
<evidence type="ECO:0000259" key="11">
    <source>
        <dbReference type="PROSITE" id="PS50011"/>
    </source>
</evidence>
<keyword evidence="4" id="KW-0808">Transferase</keyword>
<evidence type="ECO:0000256" key="8">
    <source>
        <dbReference type="ARBA" id="ARBA00047899"/>
    </source>
</evidence>